<sequence length="276" mass="29745">MRLSIRHTTTYRYEHPARRIVQAMRLWPAPCEHQQVADWQVRVGGRLLKPRSTDGFGNAEATLGLEGPVEELVVSVQGQVVTGDTHGVVRGTREPLPPMYFLTTSPLTEPGEQVGALLGSLPADRGEGVAAAHALMSAVRDRIAFQTEETHAETTAEEALAHGRGVCQDHAHAMIAVARQSGVPARFVSGYLWTDSESESPASHAWCELFLGALGWVGFDPANGVCPTDAYVRIAVGRDGRDAAPIRGLREGGAVESLEVTVRVAQALQQTQSQQQ</sequence>
<dbReference type="Pfam" id="PF08379">
    <property type="entry name" value="Bact_transglu_N"/>
    <property type="match status" value="1"/>
</dbReference>
<organism evidence="2 3">
    <name type="scientific">Pseudomarimonas salicorniae</name>
    <dbReference type="NCBI Taxonomy" id="2933270"/>
    <lineage>
        <taxon>Bacteria</taxon>
        <taxon>Pseudomonadati</taxon>
        <taxon>Pseudomonadota</taxon>
        <taxon>Gammaproteobacteria</taxon>
        <taxon>Lysobacterales</taxon>
        <taxon>Lysobacteraceae</taxon>
        <taxon>Pseudomarimonas</taxon>
    </lineage>
</organism>
<proteinExistence type="predicted"/>
<keyword evidence="3" id="KW-1185">Reference proteome</keyword>
<dbReference type="PANTHER" id="PTHR33490:SF6">
    <property type="entry name" value="SLL1049 PROTEIN"/>
    <property type="match status" value="1"/>
</dbReference>
<dbReference type="EMBL" id="JALNMH010000007">
    <property type="protein sequence ID" value="MCK7593916.1"/>
    <property type="molecule type" value="Genomic_DNA"/>
</dbReference>
<dbReference type="InterPro" id="IPR013589">
    <property type="entry name" value="Bac_transglu_N"/>
</dbReference>
<evidence type="ECO:0000313" key="3">
    <source>
        <dbReference type="Proteomes" id="UP001431449"/>
    </source>
</evidence>
<dbReference type="Pfam" id="PF01841">
    <property type="entry name" value="Transglut_core"/>
    <property type="match status" value="1"/>
</dbReference>
<dbReference type="SMART" id="SM00460">
    <property type="entry name" value="TGc"/>
    <property type="match status" value="1"/>
</dbReference>
<dbReference type="Gene3D" id="3.10.620.30">
    <property type="match status" value="1"/>
</dbReference>
<evidence type="ECO:0000313" key="2">
    <source>
        <dbReference type="EMBL" id="MCK7593916.1"/>
    </source>
</evidence>
<feature type="domain" description="Transglutaminase-like" evidence="1">
    <location>
        <begin position="159"/>
        <end position="223"/>
    </location>
</feature>
<comment type="caution">
    <text evidence="2">The sequence shown here is derived from an EMBL/GenBank/DDBJ whole genome shotgun (WGS) entry which is preliminary data.</text>
</comment>
<evidence type="ECO:0000259" key="1">
    <source>
        <dbReference type="SMART" id="SM00460"/>
    </source>
</evidence>
<dbReference type="RefSeq" id="WP_248208612.1">
    <property type="nucleotide sequence ID" value="NZ_JALNMH010000007.1"/>
</dbReference>
<reference evidence="2" key="1">
    <citation type="submission" date="2022-04" db="EMBL/GenBank/DDBJ databases">
        <title>Lysobacter sp. CAU 1642 isolated from sea sand.</title>
        <authorList>
            <person name="Kim W."/>
        </authorList>
    </citation>
    <scope>NUCLEOTIDE SEQUENCE</scope>
    <source>
        <strain evidence="2">CAU 1642</strain>
    </source>
</reference>
<name>A0ABT0GH95_9GAMM</name>
<dbReference type="SUPFAM" id="SSF54001">
    <property type="entry name" value="Cysteine proteinases"/>
    <property type="match status" value="1"/>
</dbReference>
<accession>A0ABT0GH95</accession>
<dbReference type="PANTHER" id="PTHR33490">
    <property type="entry name" value="BLR5614 PROTEIN-RELATED"/>
    <property type="match status" value="1"/>
</dbReference>
<dbReference type="Proteomes" id="UP001431449">
    <property type="component" value="Unassembled WGS sequence"/>
</dbReference>
<protein>
    <submittedName>
        <fullName evidence="2">Transglutaminase family protein</fullName>
    </submittedName>
</protein>
<dbReference type="InterPro" id="IPR038765">
    <property type="entry name" value="Papain-like_cys_pep_sf"/>
</dbReference>
<gene>
    <name evidence="2" type="ORF">M0G41_09555</name>
</gene>
<dbReference type="InterPro" id="IPR002931">
    <property type="entry name" value="Transglutaminase-like"/>
</dbReference>